<name>A0A2Z6NYB4_TRISU</name>
<gene>
    <name evidence="1" type="ORF">TSUD_28860</name>
</gene>
<dbReference type="EMBL" id="DF974288">
    <property type="protein sequence ID" value="GAU47163.1"/>
    <property type="molecule type" value="Genomic_DNA"/>
</dbReference>
<organism evidence="1 2">
    <name type="scientific">Trifolium subterraneum</name>
    <name type="common">Subterranean clover</name>
    <dbReference type="NCBI Taxonomy" id="3900"/>
    <lineage>
        <taxon>Eukaryota</taxon>
        <taxon>Viridiplantae</taxon>
        <taxon>Streptophyta</taxon>
        <taxon>Embryophyta</taxon>
        <taxon>Tracheophyta</taxon>
        <taxon>Spermatophyta</taxon>
        <taxon>Magnoliopsida</taxon>
        <taxon>eudicotyledons</taxon>
        <taxon>Gunneridae</taxon>
        <taxon>Pentapetalae</taxon>
        <taxon>rosids</taxon>
        <taxon>fabids</taxon>
        <taxon>Fabales</taxon>
        <taxon>Fabaceae</taxon>
        <taxon>Papilionoideae</taxon>
        <taxon>50 kb inversion clade</taxon>
        <taxon>NPAAA clade</taxon>
        <taxon>Hologalegina</taxon>
        <taxon>IRL clade</taxon>
        <taxon>Trifolieae</taxon>
        <taxon>Trifolium</taxon>
    </lineage>
</organism>
<reference evidence="2" key="1">
    <citation type="journal article" date="2017" name="Front. Plant Sci.">
        <title>Climate Clever Clovers: New Paradigm to Reduce the Environmental Footprint of Ruminants by Breeding Low Methanogenic Forages Utilizing Haplotype Variation.</title>
        <authorList>
            <person name="Kaur P."/>
            <person name="Appels R."/>
            <person name="Bayer P.E."/>
            <person name="Keeble-Gagnere G."/>
            <person name="Wang J."/>
            <person name="Hirakawa H."/>
            <person name="Shirasawa K."/>
            <person name="Vercoe P."/>
            <person name="Stefanova K."/>
            <person name="Durmic Z."/>
            <person name="Nichols P."/>
            <person name="Revell C."/>
            <person name="Isobe S.N."/>
            <person name="Edwards D."/>
            <person name="Erskine W."/>
        </authorList>
    </citation>
    <scope>NUCLEOTIDE SEQUENCE [LARGE SCALE GENOMIC DNA]</scope>
    <source>
        <strain evidence="2">cv. Daliak</strain>
    </source>
</reference>
<dbReference type="AlphaFoldDB" id="A0A2Z6NYB4"/>
<evidence type="ECO:0000313" key="2">
    <source>
        <dbReference type="Proteomes" id="UP000242715"/>
    </source>
</evidence>
<protein>
    <submittedName>
        <fullName evidence="1">Uncharacterized protein</fullName>
    </submittedName>
</protein>
<dbReference type="Proteomes" id="UP000242715">
    <property type="component" value="Unassembled WGS sequence"/>
</dbReference>
<keyword evidence="2" id="KW-1185">Reference proteome</keyword>
<proteinExistence type="predicted"/>
<sequence length="63" mass="7309">MPIWRRSSSPAILNTIPLSQKMMHKFTVWLTRAEFASKDPEQTAKNRLAHFQVEEVRKLDLAG</sequence>
<accession>A0A2Z6NYB4</accession>
<evidence type="ECO:0000313" key="1">
    <source>
        <dbReference type="EMBL" id="GAU47163.1"/>
    </source>
</evidence>